<reference evidence="2" key="1">
    <citation type="submission" date="2022-06" db="EMBL/GenBank/DDBJ databases">
        <authorList>
            <person name="Legendre M."/>
            <person name="Claverie J.-M."/>
            <person name="Alempic J.-M."/>
            <person name="Abergel C."/>
        </authorList>
    </citation>
    <scope>NUCLEOTIDE SEQUENCE</scope>
    <source>
        <strain evidence="2">Kuranda</strain>
    </source>
</reference>
<evidence type="ECO:0000313" key="2">
    <source>
        <dbReference type="EMBL" id="WBR14690.1"/>
    </source>
</evidence>
<evidence type="ECO:0000256" key="1">
    <source>
        <dbReference type="SAM" id="MobiDB-lite"/>
    </source>
</evidence>
<feature type="compositionally biased region" description="Basic and acidic residues" evidence="1">
    <location>
        <begin position="151"/>
        <end position="161"/>
    </location>
</feature>
<proteinExistence type="predicted"/>
<accession>A0AA95EDA1</accession>
<feature type="region of interest" description="Disordered" evidence="1">
    <location>
        <begin position="122"/>
        <end position="161"/>
    </location>
</feature>
<feature type="compositionally biased region" description="Low complexity" evidence="1">
    <location>
        <begin position="122"/>
        <end position="148"/>
    </location>
</feature>
<protein>
    <submittedName>
        <fullName evidence="2">Uncharacterized protein</fullName>
    </submittedName>
</protein>
<organism evidence="2 3">
    <name type="scientific">Pandoravirus kuranda</name>
    <dbReference type="NCBI Taxonomy" id="3019033"/>
    <lineage>
        <taxon>Viruses</taxon>
        <taxon>Pandoravirus</taxon>
    </lineage>
</organism>
<dbReference type="Proteomes" id="UP001185135">
    <property type="component" value="Segment"/>
</dbReference>
<evidence type="ECO:0000313" key="3">
    <source>
        <dbReference type="Proteomes" id="UP001185135"/>
    </source>
</evidence>
<gene>
    <name evidence="2" type="ORF">pkur_cds_516</name>
</gene>
<name>A0AA95EDA1_9VIRU</name>
<dbReference type="EMBL" id="ON887157">
    <property type="protein sequence ID" value="WBR14690.1"/>
    <property type="molecule type" value="Genomic_DNA"/>
</dbReference>
<sequence>MKAIAAAMERAAQAIGVGARAAPMPSGTTMLDELEALWQPMVAVPRTIAIERGTLYADDACAPTCAPIERSSAPTRAPPTASPSAAWCVIDLDSRVLSCESRGLWWDPFIIVSPAVGSSLSSSSSSSSASSSTPRTFFSSPSSSLSSGEHTSPHDMAPECHDSDHRVLLQSVNRAHAASWWCEIVRGPHARDAERSVYYTNLTFSDVAVEPQRGIISGARLHARNRKADKP</sequence>